<gene>
    <name evidence="2" type="ORF">WA026_017090</name>
</gene>
<comment type="caution">
    <text evidence="2">The sequence shown here is derived from an EMBL/GenBank/DDBJ whole genome shotgun (WGS) entry which is preliminary data.</text>
</comment>
<evidence type="ECO:0000256" key="1">
    <source>
        <dbReference type="SAM" id="MobiDB-lite"/>
    </source>
</evidence>
<reference evidence="2 3" key="1">
    <citation type="submission" date="2023-03" db="EMBL/GenBank/DDBJ databases">
        <title>Genome insight into feeding habits of ladybird beetles.</title>
        <authorList>
            <person name="Li H.-S."/>
            <person name="Huang Y.-H."/>
            <person name="Pang H."/>
        </authorList>
    </citation>
    <scope>NUCLEOTIDE SEQUENCE [LARGE SCALE GENOMIC DNA]</scope>
    <source>
        <strain evidence="2">SYSU_2023b</strain>
        <tissue evidence="2">Whole body</tissue>
    </source>
</reference>
<dbReference type="Proteomes" id="UP001431783">
    <property type="component" value="Unassembled WGS sequence"/>
</dbReference>
<sequence length="78" mass="9142">MENTEKIKISRHVIFNESKTIAFRKHCILQNIDDENDQNISNEVNPEQELVMENTEHETDREDSVENNSGDEKNLDII</sequence>
<organism evidence="2 3">
    <name type="scientific">Henosepilachna vigintioctopunctata</name>
    <dbReference type="NCBI Taxonomy" id="420089"/>
    <lineage>
        <taxon>Eukaryota</taxon>
        <taxon>Metazoa</taxon>
        <taxon>Ecdysozoa</taxon>
        <taxon>Arthropoda</taxon>
        <taxon>Hexapoda</taxon>
        <taxon>Insecta</taxon>
        <taxon>Pterygota</taxon>
        <taxon>Neoptera</taxon>
        <taxon>Endopterygota</taxon>
        <taxon>Coleoptera</taxon>
        <taxon>Polyphaga</taxon>
        <taxon>Cucujiformia</taxon>
        <taxon>Coccinelloidea</taxon>
        <taxon>Coccinellidae</taxon>
        <taxon>Epilachninae</taxon>
        <taxon>Epilachnini</taxon>
        <taxon>Henosepilachna</taxon>
    </lineage>
</organism>
<evidence type="ECO:0000313" key="2">
    <source>
        <dbReference type="EMBL" id="KAK9872288.1"/>
    </source>
</evidence>
<feature type="region of interest" description="Disordered" evidence="1">
    <location>
        <begin position="36"/>
        <end position="78"/>
    </location>
</feature>
<accession>A0AAW1TPQ1</accession>
<evidence type="ECO:0000313" key="3">
    <source>
        <dbReference type="Proteomes" id="UP001431783"/>
    </source>
</evidence>
<keyword evidence="3" id="KW-1185">Reference proteome</keyword>
<name>A0AAW1TPQ1_9CUCU</name>
<protein>
    <submittedName>
        <fullName evidence="2">Uncharacterized protein</fullName>
    </submittedName>
</protein>
<proteinExistence type="predicted"/>
<dbReference type="AlphaFoldDB" id="A0AAW1TPQ1"/>
<dbReference type="EMBL" id="JARQZJ010000010">
    <property type="protein sequence ID" value="KAK9872288.1"/>
    <property type="molecule type" value="Genomic_DNA"/>
</dbReference>
<feature type="compositionally biased region" description="Basic and acidic residues" evidence="1">
    <location>
        <begin position="54"/>
        <end position="78"/>
    </location>
</feature>